<dbReference type="InterPro" id="IPR003395">
    <property type="entry name" value="RecF/RecN/SMC_N"/>
</dbReference>
<dbReference type="GO" id="GO:0009432">
    <property type="term" value="P:SOS response"/>
    <property type="evidence" value="ECO:0007669"/>
    <property type="project" value="TreeGrafter"/>
</dbReference>
<dbReference type="NCBIfam" id="TIGR00634">
    <property type="entry name" value="recN"/>
    <property type="match status" value="1"/>
</dbReference>
<name>A0A7W5GZI8_9GAMM</name>
<dbReference type="GO" id="GO:0006281">
    <property type="term" value="P:DNA repair"/>
    <property type="evidence" value="ECO:0007669"/>
    <property type="project" value="UniProtKB-KW"/>
</dbReference>
<comment type="function">
    <text evidence="1 9">May be involved in recombinational repair of damaged DNA.</text>
</comment>
<dbReference type="FunFam" id="3.40.50.300:FF:000319">
    <property type="entry name" value="DNA repair protein RecN"/>
    <property type="match status" value="1"/>
</dbReference>
<sequence>MLTELAIRDFAIVDHLELELAGGMTAITGETGAGKSILLGALGLCLGERADSASVRHGCERADLSARFDIHQLPAARAWLETRELPADDCLLRRVVTRAGRSKAWINGQPATVADLRALGEHLIEIHGQHAHQALLHEDTHLRLLDDFAGHREQVAQMRQTFREWQATRRRLERLAEDGDEIRARRQLLRYQVEELDQLALAEDELKGLEQEQEELAHAEERLREAQFAAECCDGDEGGALSLLNQAIQHLSALPGSERGSLADTLAMLGDARIQVEEASRELGHFAGSIELDPERLAWVETRLAEVHRIARKHHVLPDELLALHRRLGEELESLEGGDGDLEALAAEAETLKHHWQEQASVISKARQQAARHFGEAVQEQLAFLAMDKASFEVELEAREAPAAEGLEVARMLISANPGQPARPLARVASGGELSRISLAIQVVAAQHSTIASLVFDEVDVGVSGATAEIVGQLLRRLGGSGQVMTVTHLPQVAAQAHHHLHIEKQAEEASTLTRMALLDEAGRVGELARMLGGVNLSDRTLAHAREMLDASQRARHLSSQPHAPGHPATRAVLECHAPTQRGPAPKSGAAFSCLSHSAESDHFF</sequence>
<feature type="coiled-coil region" evidence="10">
    <location>
        <begin position="155"/>
        <end position="229"/>
    </location>
</feature>
<evidence type="ECO:0000256" key="9">
    <source>
        <dbReference type="PIRNR" id="PIRNR003128"/>
    </source>
</evidence>
<dbReference type="SUPFAM" id="SSF52540">
    <property type="entry name" value="P-loop containing nucleoside triphosphate hydrolases"/>
    <property type="match status" value="2"/>
</dbReference>
<dbReference type="InterPro" id="IPR027417">
    <property type="entry name" value="P-loop_NTPase"/>
</dbReference>
<evidence type="ECO:0000256" key="2">
    <source>
        <dbReference type="ARBA" id="ARBA00009441"/>
    </source>
</evidence>
<comment type="caution">
    <text evidence="12">The sequence shown here is derived from an EMBL/GenBank/DDBJ whole genome shotgun (WGS) entry which is preliminary data.</text>
</comment>
<evidence type="ECO:0000259" key="11">
    <source>
        <dbReference type="Pfam" id="PF02463"/>
    </source>
</evidence>
<evidence type="ECO:0000256" key="6">
    <source>
        <dbReference type="ARBA" id="ARBA00022840"/>
    </source>
</evidence>
<protein>
    <recommendedName>
        <fullName evidence="3 9">DNA repair protein RecN</fullName>
    </recommendedName>
    <alternativeName>
        <fullName evidence="8 9">Recombination protein N</fullName>
    </alternativeName>
</protein>
<reference evidence="12 13" key="1">
    <citation type="submission" date="2020-08" db="EMBL/GenBank/DDBJ databases">
        <title>Genomic Encyclopedia of Type Strains, Phase III (KMG-III): the genomes of soil and plant-associated and newly described type strains.</title>
        <authorList>
            <person name="Whitman W."/>
        </authorList>
    </citation>
    <scope>NUCLEOTIDE SEQUENCE [LARGE SCALE GENOMIC DNA]</scope>
    <source>
        <strain evidence="12 13">CECT 7341</strain>
    </source>
</reference>
<evidence type="ECO:0000313" key="13">
    <source>
        <dbReference type="Proteomes" id="UP000563050"/>
    </source>
</evidence>
<dbReference type="PIRSF" id="PIRSF003128">
    <property type="entry name" value="RecN"/>
    <property type="match status" value="1"/>
</dbReference>
<keyword evidence="13" id="KW-1185">Reference proteome</keyword>
<evidence type="ECO:0000256" key="7">
    <source>
        <dbReference type="ARBA" id="ARBA00023204"/>
    </source>
</evidence>
<comment type="similarity">
    <text evidence="2 9">Belongs to the RecN family.</text>
</comment>
<evidence type="ECO:0000256" key="8">
    <source>
        <dbReference type="ARBA" id="ARBA00033408"/>
    </source>
</evidence>
<dbReference type="PANTHER" id="PTHR11059:SF0">
    <property type="entry name" value="DNA REPAIR PROTEIN RECN"/>
    <property type="match status" value="1"/>
</dbReference>
<keyword evidence="7 9" id="KW-0234">DNA repair</keyword>
<dbReference type="InterPro" id="IPR004604">
    <property type="entry name" value="DNA_recomb/repair_RecN"/>
</dbReference>
<evidence type="ECO:0000313" key="12">
    <source>
        <dbReference type="EMBL" id="MBB3185493.1"/>
    </source>
</evidence>
<evidence type="ECO:0000256" key="10">
    <source>
        <dbReference type="SAM" id="Coils"/>
    </source>
</evidence>
<gene>
    <name evidence="12" type="ORF">FHR95_003080</name>
</gene>
<dbReference type="CDD" id="cd03241">
    <property type="entry name" value="ABC_RecN"/>
    <property type="match status" value="2"/>
</dbReference>
<dbReference type="AlphaFoldDB" id="A0A7W5GZI8"/>
<dbReference type="GO" id="GO:0005524">
    <property type="term" value="F:ATP binding"/>
    <property type="evidence" value="ECO:0007669"/>
    <property type="project" value="UniProtKB-KW"/>
</dbReference>
<dbReference type="Proteomes" id="UP000563050">
    <property type="component" value="Unassembled WGS sequence"/>
</dbReference>
<feature type="domain" description="RecF/RecN/SMC N-terminal" evidence="11">
    <location>
        <begin position="2"/>
        <end position="510"/>
    </location>
</feature>
<organism evidence="12 13">
    <name type="scientific">Halomonas fontilapidosi</name>
    <dbReference type="NCBI Taxonomy" id="616675"/>
    <lineage>
        <taxon>Bacteria</taxon>
        <taxon>Pseudomonadati</taxon>
        <taxon>Pseudomonadota</taxon>
        <taxon>Gammaproteobacteria</taxon>
        <taxon>Oceanospirillales</taxon>
        <taxon>Halomonadaceae</taxon>
        <taxon>Halomonas</taxon>
    </lineage>
</organism>
<dbReference type="PANTHER" id="PTHR11059">
    <property type="entry name" value="DNA REPAIR PROTEIN RECN"/>
    <property type="match status" value="1"/>
</dbReference>
<evidence type="ECO:0000256" key="4">
    <source>
        <dbReference type="ARBA" id="ARBA00022741"/>
    </source>
</evidence>
<dbReference type="Gene3D" id="3.40.50.300">
    <property type="entry name" value="P-loop containing nucleotide triphosphate hydrolases"/>
    <property type="match status" value="2"/>
</dbReference>
<dbReference type="NCBIfam" id="NF008121">
    <property type="entry name" value="PRK10869.1"/>
    <property type="match status" value="1"/>
</dbReference>
<accession>A0A7W5GZI8</accession>
<keyword evidence="6" id="KW-0067">ATP-binding</keyword>
<dbReference type="RefSeq" id="WP_183315049.1">
    <property type="nucleotide sequence ID" value="NZ_JACHXQ010000013.1"/>
</dbReference>
<dbReference type="Pfam" id="PF02463">
    <property type="entry name" value="SMC_N"/>
    <property type="match status" value="1"/>
</dbReference>
<keyword evidence="5 9" id="KW-0227">DNA damage</keyword>
<proteinExistence type="inferred from homology"/>
<evidence type="ECO:0000256" key="3">
    <source>
        <dbReference type="ARBA" id="ARBA00021315"/>
    </source>
</evidence>
<dbReference type="EMBL" id="JACHXQ010000013">
    <property type="protein sequence ID" value="MBB3185493.1"/>
    <property type="molecule type" value="Genomic_DNA"/>
</dbReference>
<evidence type="ECO:0000256" key="1">
    <source>
        <dbReference type="ARBA" id="ARBA00003618"/>
    </source>
</evidence>
<evidence type="ECO:0000256" key="5">
    <source>
        <dbReference type="ARBA" id="ARBA00022763"/>
    </source>
</evidence>
<dbReference type="GO" id="GO:0043590">
    <property type="term" value="C:bacterial nucleoid"/>
    <property type="evidence" value="ECO:0007669"/>
    <property type="project" value="TreeGrafter"/>
</dbReference>
<keyword evidence="10" id="KW-0175">Coiled coil</keyword>
<keyword evidence="4" id="KW-0547">Nucleotide-binding</keyword>
<dbReference type="FunFam" id="3.40.50.300:FF:000356">
    <property type="entry name" value="DNA repair protein RecN"/>
    <property type="match status" value="1"/>
</dbReference>
<dbReference type="GO" id="GO:0006310">
    <property type="term" value="P:DNA recombination"/>
    <property type="evidence" value="ECO:0007669"/>
    <property type="project" value="InterPro"/>
</dbReference>